<gene>
    <name evidence="2" type="ORF">VT98_10623</name>
</gene>
<keyword evidence="3" id="KW-1185">Reference proteome</keyword>
<protein>
    <recommendedName>
        <fullName evidence="4">Rho termination factor, N-terminal domain</fullName>
    </recommendedName>
</protein>
<evidence type="ECO:0000256" key="1">
    <source>
        <dbReference type="SAM" id="Coils"/>
    </source>
</evidence>
<sequence>MKMKRIRQKAEKLGLDSNNIKKTELIQAIQVEEGNFPCFRTERNSCDQVNCCWRNDCLSPGWCKGARLEQVKEELENLMENIDELKTKTRILVGQNKDDVLKEFKKIEKQGEEEIISTIQILGKASEKAWKNTKKGLDHSWEDIAKALKKLTAKF</sequence>
<reference evidence="2 3" key="1">
    <citation type="submission" date="2017-01" db="EMBL/GenBank/DDBJ databases">
        <title>The cable genome- insights into the physiology and evolution of filamentous bacteria capable of sulfide oxidation via long distance electron transfer.</title>
        <authorList>
            <person name="Schreiber L."/>
            <person name="Bjerg J.T."/>
            <person name="Boggild A."/>
            <person name="Van De Vossenberg J."/>
            <person name="Meysman F."/>
            <person name="Nielsen L.P."/>
            <person name="Schramm A."/>
            <person name="Kjeldsen K.U."/>
        </authorList>
    </citation>
    <scope>NUCLEOTIDE SEQUENCE [LARGE SCALE GENOMIC DNA]</scope>
    <source>
        <strain evidence="2">A1</strain>
    </source>
</reference>
<comment type="caution">
    <text evidence="2">The sequence shown here is derived from an EMBL/GenBank/DDBJ whole genome shotgun (WGS) entry which is preliminary data.</text>
</comment>
<name>A0A444J8C6_9BACT</name>
<accession>A0A444J8C6</accession>
<keyword evidence="1" id="KW-0175">Coiled coil</keyword>
<evidence type="ECO:0000313" key="3">
    <source>
        <dbReference type="Proteomes" id="UP000288086"/>
    </source>
</evidence>
<evidence type="ECO:0000313" key="2">
    <source>
        <dbReference type="EMBL" id="RWX49300.1"/>
    </source>
</evidence>
<dbReference type="EMBL" id="MTKP01000062">
    <property type="protein sequence ID" value="RWX49300.1"/>
    <property type="molecule type" value="Genomic_DNA"/>
</dbReference>
<feature type="coiled-coil region" evidence="1">
    <location>
        <begin position="65"/>
        <end position="95"/>
    </location>
</feature>
<dbReference type="AlphaFoldDB" id="A0A444J8C6"/>
<dbReference type="Proteomes" id="UP000288086">
    <property type="component" value="Unassembled WGS sequence"/>
</dbReference>
<evidence type="ECO:0008006" key="4">
    <source>
        <dbReference type="Google" id="ProtNLM"/>
    </source>
</evidence>
<proteinExistence type="predicted"/>
<organism evidence="2 3">
    <name type="scientific">Candidatus Electrothrix communis</name>
    <dbReference type="NCBI Taxonomy" id="1859133"/>
    <lineage>
        <taxon>Bacteria</taxon>
        <taxon>Pseudomonadati</taxon>
        <taxon>Thermodesulfobacteriota</taxon>
        <taxon>Desulfobulbia</taxon>
        <taxon>Desulfobulbales</taxon>
        <taxon>Desulfobulbaceae</taxon>
        <taxon>Candidatus Electrothrix</taxon>
    </lineage>
</organism>